<dbReference type="EMBL" id="AZAC01000002">
    <property type="protein sequence ID" value="KIX15683.1"/>
    <property type="molecule type" value="Genomic_DNA"/>
</dbReference>
<dbReference type="InterPro" id="IPR023393">
    <property type="entry name" value="START-like_dom_sf"/>
</dbReference>
<organism evidence="1 2">
    <name type="scientific">Dethiosulfatarculus sandiegensis</name>
    <dbReference type="NCBI Taxonomy" id="1429043"/>
    <lineage>
        <taxon>Bacteria</taxon>
        <taxon>Pseudomonadati</taxon>
        <taxon>Thermodesulfobacteriota</taxon>
        <taxon>Desulfarculia</taxon>
        <taxon>Desulfarculales</taxon>
        <taxon>Desulfarculaceae</taxon>
        <taxon>Dethiosulfatarculus</taxon>
    </lineage>
</organism>
<dbReference type="SUPFAM" id="SSF55961">
    <property type="entry name" value="Bet v1-like"/>
    <property type="match status" value="1"/>
</dbReference>
<dbReference type="AlphaFoldDB" id="A0A0D2HZI2"/>
<comment type="caution">
    <text evidence="1">The sequence shown here is derived from an EMBL/GenBank/DDBJ whole genome shotgun (WGS) entry which is preliminary data.</text>
</comment>
<dbReference type="Proteomes" id="UP000032233">
    <property type="component" value="Unassembled WGS sequence"/>
</dbReference>
<protein>
    <submittedName>
        <fullName evidence="1">Uncharacterized protein</fullName>
    </submittedName>
</protein>
<dbReference type="RefSeq" id="WP_044346434.1">
    <property type="nucleotide sequence ID" value="NZ_AZAC01000002.1"/>
</dbReference>
<sequence>MRITFESDRLIRASGPEVWAVFMEQVGLSGLDPGLAGTGFLTFAPLGFNLRVKARIKSLVPGESLVLEGRCLGINTTQSFSLIAKKKGTLMVFQEELSGWPLALTAVFTDLKGQGRLNQAWLARLAGLAEKPTPSP</sequence>
<evidence type="ECO:0000313" key="1">
    <source>
        <dbReference type="EMBL" id="KIX15683.1"/>
    </source>
</evidence>
<gene>
    <name evidence="1" type="ORF">X474_02195</name>
</gene>
<keyword evidence="2" id="KW-1185">Reference proteome</keyword>
<reference evidence="1 2" key="1">
    <citation type="submission" date="2013-11" db="EMBL/GenBank/DDBJ databases">
        <title>Metagenomic analysis of a methanogenic consortium involved in long chain n-alkane degradation.</title>
        <authorList>
            <person name="Davidova I.A."/>
            <person name="Callaghan A.V."/>
            <person name="Wawrik B."/>
            <person name="Pruitt S."/>
            <person name="Marks C."/>
            <person name="Duncan K.E."/>
            <person name="Suflita J.M."/>
        </authorList>
    </citation>
    <scope>NUCLEOTIDE SEQUENCE [LARGE SCALE GENOMIC DNA]</scope>
    <source>
        <strain evidence="1 2">SPR</strain>
    </source>
</reference>
<proteinExistence type="predicted"/>
<accession>A0A0D2HZI2</accession>
<dbReference type="Gene3D" id="3.30.530.20">
    <property type="match status" value="1"/>
</dbReference>
<name>A0A0D2HZI2_9BACT</name>
<dbReference type="InParanoid" id="A0A0D2HZI2"/>
<evidence type="ECO:0000313" key="2">
    <source>
        <dbReference type="Proteomes" id="UP000032233"/>
    </source>
</evidence>
<dbReference type="STRING" id="1429043.X474_02195"/>